<sequence>MSSQLPSGFAQYKAATDYSGKPDDLNNSDDEQQLTFNGTFVDVQEIYQDGKFITLIKSGSTFKHENEKRARFDNYSLVLRRITDTKGNKKPKLQLDIQSKCLRMAFIKIASNITTIPLNHDPIVVPEPYQEIYYCRDKIEKALEDAKGTKAETELQLLVNFQEEFMKETIRMCKQFDQHRYIEFHWLWSIFPPGEPVIIENPSATDTPIQWCATVKKFQLEVHETEMDIWSLTVTHSAFNGWRFGKAESYFQFPFFSGTKGITELPAYPLRFAENRDDVLRKALERGKAYEIYCLNSSMREDKRNGTPRWHGGPIWLQRKQGKPTGCRIVDLPTRTVEGRVIVDFEGFYARSPEFRPTLILDHGKQEEEEEEEDDDNYAHFYSELRKRYALRRALTDRSVSGLGPPDTKPSLTDEELVTFAPMVPVYSFSVRNWGLIFIDQLQFISWDSKAFGSLQVDDEIKDAIQGLIRGFSSHATEFDDFIDGKGGGLVFLLHGPPGCGKTMTAGNISEDSQKPLYHISGGELGSSVESIQESLEGAFRMASRWDAILLLDEADAFLAKREGSDIERNSMIAVFLRLLEYQSGIIFLTTNRIGDFDPAFRSRIHLQMRFKPLDNSKREAIWTRLSERSNHCSLTPSQATLLGRLPLNGRRIKNVLRLASLFAADRHERNAIETPVADTGEASVVKQVKTTFGDIQKVLPLAIACDLVDNGSDQRGQAQEKELTDALKCVMAEMN</sequence>
<feature type="domain" description="AAA+ ATPase" evidence="1">
    <location>
        <begin position="488"/>
        <end position="613"/>
    </location>
</feature>
<protein>
    <recommendedName>
        <fullName evidence="1">AAA+ ATPase domain-containing protein</fullName>
    </recommendedName>
</protein>
<dbReference type="GO" id="GO:0005524">
    <property type="term" value="F:ATP binding"/>
    <property type="evidence" value="ECO:0007669"/>
    <property type="project" value="InterPro"/>
</dbReference>
<reference evidence="2 3" key="1">
    <citation type="submission" date="2017-06" db="EMBL/GenBank/DDBJ databases">
        <title>Genome of Fusarium nygamai isolate CS10214.</title>
        <authorList>
            <person name="Gardiner D.M."/>
            <person name="Obanor F."/>
            <person name="Kazan K."/>
        </authorList>
    </citation>
    <scope>NUCLEOTIDE SEQUENCE [LARGE SCALE GENOMIC DNA]</scope>
    <source>
        <strain evidence="2 3">CS10214</strain>
    </source>
</reference>
<organism evidence="2 3">
    <name type="scientific">Gibberella nygamai</name>
    <name type="common">Bean root rot disease fungus</name>
    <name type="synonym">Fusarium nygamai</name>
    <dbReference type="NCBI Taxonomy" id="42673"/>
    <lineage>
        <taxon>Eukaryota</taxon>
        <taxon>Fungi</taxon>
        <taxon>Dikarya</taxon>
        <taxon>Ascomycota</taxon>
        <taxon>Pezizomycotina</taxon>
        <taxon>Sordariomycetes</taxon>
        <taxon>Hypocreomycetidae</taxon>
        <taxon>Hypocreales</taxon>
        <taxon>Nectriaceae</taxon>
        <taxon>Fusarium</taxon>
        <taxon>Fusarium fujikuroi species complex</taxon>
    </lineage>
</organism>
<evidence type="ECO:0000313" key="2">
    <source>
        <dbReference type="EMBL" id="PNP82198.1"/>
    </source>
</evidence>
<dbReference type="InterPro" id="IPR003593">
    <property type="entry name" value="AAA+_ATPase"/>
</dbReference>
<dbReference type="STRING" id="42673.A0A2K0WIU8"/>
<dbReference type="CDD" id="cd19481">
    <property type="entry name" value="RecA-like_protease"/>
    <property type="match status" value="1"/>
</dbReference>
<dbReference type="SUPFAM" id="SSF52540">
    <property type="entry name" value="P-loop containing nucleoside triphosphate hydrolases"/>
    <property type="match status" value="1"/>
</dbReference>
<dbReference type="Proteomes" id="UP000236664">
    <property type="component" value="Unassembled WGS sequence"/>
</dbReference>
<evidence type="ECO:0000259" key="1">
    <source>
        <dbReference type="SMART" id="SM00382"/>
    </source>
</evidence>
<dbReference type="Pfam" id="PF22942">
    <property type="entry name" value="DUF7025"/>
    <property type="match status" value="1"/>
</dbReference>
<dbReference type="EMBL" id="MTQA01000060">
    <property type="protein sequence ID" value="PNP82198.1"/>
    <property type="molecule type" value="Genomic_DNA"/>
</dbReference>
<dbReference type="InterPro" id="IPR054289">
    <property type="entry name" value="DUF7025"/>
</dbReference>
<comment type="caution">
    <text evidence="2">The sequence shown here is derived from an EMBL/GenBank/DDBJ whole genome shotgun (WGS) entry which is preliminary data.</text>
</comment>
<dbReference type="GO" id="GO:0016887">
    <property type="term" value="F:ATP hydrolysis activity"/>
    <property type="evidence" value="ECO:0007669"/>
    <property type="project" value="InterPro"/>
</dbReference>
<dbReference type="InterPro" id="IPR003959">
    <property type="entry name" value="ATPase_AAA_core"/>
</dbReference>
<dbReference type="SMART" id="SM00382">
    <property type="entry name" value="AAA"/>
    <property type="match status" value="1"/>
</dbReference>
<gene>
    <name evidence="2" type="ORF">FNYG_04387</name>
</gene>
<dbReference type="PANTHER" id="PTHR46411:SF2">
    <property type="entry name" value="AAA+ ATPASE DOMAIN-CONTAINING PROTEIN"/>
    <property type="match status" value="1"/>
</dbReference>
<evidence type="ECO:0000313" key="3">
    <source>
        <dbReference type="Proteomes" id="UP000236664"/>
    </source>
</evidence>
<dbReference type="InterPro" id="IPR027417">
    <property type="entry name" value="P-loop_NTPase"/>
</dbReference>
<dbReference type="PANTHER" id="PTHR46411">
    <property type="entry name" value="FAMILY ATPASE, PUTATIVE-RELATED"/>
    <property type="match status" value="1"/>
</dbReference>
<proteinExistence type="predicted"/>
<dbReference type="Pfam" id="PF00004">
    <property type="entry name" value="AAA"/>
    <property type="match status" value="1"/>
</dbReference>
<dbReference type="AlphaFoldDB" id="A0A2K0WIU8"/>
<keyword evidence="3" id="KW-1185">Reference proteome</keyword>
<dbReference type="OrthoDB" id="10042665at2759"/>
<name>A0A2K0WIU8_GIBNY</name>
<dbReference type="Gene3D" id="3.40.50.300">
    <property type="entry name" value="P-loop containing nucleotide triphosphate hydrolases"/>
    <property type="match status" value="1"/>
</dbReference>
<accession>A0A2K0WIU8</accession>